<keyword evidence="3" id="KW-0808">Transferase</keyword>
<reference evidence="3" key="2">
    <citation type="submission" date="2022-01" db="EMBL/GenBank/DDBJ databases">
        <authorList>
            <person name="Yamashiro T."/>
            <person name="Shiraishi A."/>
            <person name="Satake H."/>
            <person name="Nakayama K."/>
        </authorList>
    </citation>
    <scope>NUCLEOTIDE SEQUENCE</scope>
</reference>
<keyword evidence="4" id="KW-1185">Reference proteome</keyword>
<accession>A0ABQ5IVV7</accession>
<dbReference type="EMBL" id="BQNB010021229">
    <property type="protein sequence ID" value="GJU04231.1"/>
    <property type="molecule type" value="Genomic_DNA"/>
</dbReference>
<name>A0ABQ5IVV7_9ASTR</name>
<evidence type="ECO:0000313" key="4">
    <source>
        <dbReference type="Proteomes" id="UP001151760"/>
    </source>
</evidence>
<evidence type="ECO:0000259" key="2">
    <source>
        <dbReference type="Pfam" id="PF03732"/>
    </source>
</evidence>
<evidence type="ECO:0000256" key="1">
    <source>
        <dbReference type="SAM" id="MobiDB-lite"/>
    </source>
</evidence>
<proteinExistence type="predicted"/>
<reference evidence="3" key="1">
    <citation type="journal article" date="2022" name="Int. J. Mol. Sci.">
        <title>Draft Genome of Tanacetum Coccineum: Genomic Comparison of Closely Related Tanacetum-Family Plants.</title>
        <authorList>
            <person name="Yamashiro T."/>
            <person name="Shiraishi A."/>
            <person name="Nakayama K."/>
            <person name="Satake H."/>
        </authorList>
    </citation>
    <scope>NUCLEOTIDE SEQUENCE</scope>
</reference>
<sequence length="194" mass="21439">MVRTSRQNPTPKPSPEPNPDIATIIAQQLQNIIPQIVTQVTANVNNANGGNGNGGNNGCSYKTFTACNPKEFDGKGGAVALTRWIEKMESVFDNSGCTANQRVRYAASCFVNKALTWWNTQVQARGREAAIGMSWNDFKALLVEEFCPSNEMEKLENEFWNHTMVGANHVAYTDRFHELAKLGMANSEPTRNPT</sequence>
<comment type="caution">
    <text evidence="3">The sequence shown here is derived from an EMBL/GenBank/DDBJ whole genome shotgun (WGS) entry which is preliminary data.</text>
</comment>
<protein>
    <submittedName>
        <fullName evidence="3">Reverse transcriptase domain-containing protein</fullName>
    </submittedName>
</protein>
<dbReference type="GO" id="GO:0003964">
    <property type="term" value="F:RNA-directed DNA polymerase activity"/>
    <property type="evidence" value="ECO:0007669"/>
    <property type="project" value="UniProtKB-KW"/>
</dbReference>
<dbReference type="Pfam" id="PF03732">
    <property type="entry name" value="Retrotrans_gag"/>
    <property type="match status" value="1"/>
</dbReference>
<feature type="region of interest" description="Disordered" evidence="1">
    <location>
        <begin position="1"/>
        <end position="20"/>
    </location>
</feature>
<dbReference type="InterPro" id="IPR005162">
    <property type="entry name" value="Retrotrans_gag_dom"/>
</dbReference>
<feature type="domain" description="Retrotransposon gag" evidence="2">
    <location>
        <begin position="105"/>
        <end position="181"/>
    </location>
</feature>
<keyword evidence="3" id="KW-0548">Nucleotidyltransferase</keyword>
<dbReference type="Proteomes" id="UP001151760">
    <property type="component" value="Unassembled WGS sequence"/>
</dbReference>
<gene>
    <name evidence="3" type="ORF">Tco_1114569</name>
</gene>
<evidence type="ECO:0000313" key="3">
    <source>
        <dbReference type="EMBL" id="GJU04231.1"/>
    </source>
</evidence>
<keyword evidence="3" id="KW-0695">RNA-directed DNA polymerase</keyword>
<organism evidence="3 4">
    <name type="scientific">Tanacetum coccineum</name>
    <dbReference type="NCBI Taxonomy" id="301880"/>
    <lineage>
        <taxon>Eukaryota</taxon>
        <taxon>Viridiplantae</taxon>
        <taxon>Streptophyta</taxon>
        <taxon>Embryophyta</taxon>
        <taxon>Tracheophyta</taxon>
        <taxon>Spermatophyta</taxon>
        <taxon>Magnoliopsida</taxon>
        <taxon>eudicotyledons</taxon>
        <taxon>Gunneridae</taxon>
        <taxon>Pentapetalae</taxon>
        <taxon>asterids</taxon>
        <taxon>campanulids</taxon>
        <taxon>Asterales</taxon>
        <taxon>Asteraceae</taxon>
        <taxon>Asteroideae</taxon>
        <taxon>Anthemideae</taxon>
        <taxon>Anthemidinae</taxon>
        <taxon>Tanacetum</taxon>
    </lineage>
</organism>